<feature type="compositionally biased region" description="Gly residues" evidence="1">
    <location>
        <begin position="480"/>
        <end position="500"/>
    </location>
</feature>
<feature type="region of interest" description="Disordered" evidence="1">
    <location>
        <begin position="515"/>
        <end position="567"/>
    </location>
</feature>
<feature type="region of interest" description="Disordered" evidence="1">
    <location>
        <begin position="202"/>
        <end position="231"/>
    </location>
</feature>
<evidence type="ECO:0000259" key="2">
    <source>
        <dbReference type="Pfam" id="PF20710"/>
    </source>
</evidence>
<evidence type="ECO:0000313" key="4">
    <source>
        <dbReference type="Proteomes" id="UP001530400"/>
    </source>
</evidence>
<sequence length="728" mass="79588">MSNYPTQGITNPGPHDILCGRGGGTNAHPGNIKFRKLVAAHKLRYLAASKSDKPSVAREVVKEWRSLNPPGRFLAKMDENNGNEDGNGDQPVVWYDVGDKKAREKASQCLRERNGAANEAVQALVKTVTANGEACPEDYATLMNKAAMVKARNDIALQQQKEMLNQMAQMAEFSRGFGGNDMVGNNEPQPYGLSEKMLNEYSNRRGNDNSRGFNDYSNLRNNSGGGYNNQDNFQQKFDQFQNSSQSRFGNMNDMGQYQNEDEYIEAEIKRMLQQKQAQLQMAQQTLNNAGGMNVMGGNMGNSMGMGSGMGGNMGVGSSNRRGGGGGFNDSQPYMGEDSIMKEYMQLMQKQHQMNMSNGMGSGMGMSSMGGFGGMGGMGNMRNQMNMPQSMSEADEMLWNVANGRMNNNNMMNSMGFGSNNFNGQSNINNTMINNNMMSSMMGMQDGGNFSPNNDAARNYLNRLRGMRKNENGSNPDNAYSGGGNGNMMGGGSDGQSGGRGFTFEEYQASLQEYLANDGDGGYDNNKSRNNSSNQDSANSKGNVGGGAQVFQVPTSLGDKNTAGKSGRDSMLSIGTFARNTFQSVDSNCRRKSWESVDDMDARPTLRSVDTMDMMSITNSVNDIIDDDVLRNPEMREKDSKKLAENDHELEVDRLEVKTMDHGQDGDRPKKIDPRLVAMAGTKHTVQTKQDDGPGRAEKRSSMASVDSRMSFGNMSCMSELTDFGFSVR</sequence>
<proteinExistence type="predicted"/>
<dbReference type="EMBL" id="JALLPJ020000105">
    <property type="protein sequence ID" value="KAL3802274.1"/>
    <property type="molecule type" value="Genomic_DNA"/>
</dbReference>
<dbReference type="InterPro" id="IPR049227">
    <property type="entry name" value="DUF6824"/>
</dbReference>
<reference evidence="3 4" key="1">
    <citation type="submission" date="2024-10" db="EMBL/GenBank/DDBJ databases">
        <title>Updated reference genomes for cyclostephanoid diatoms.</title>
        <authorList>
            <person name="Roberts W.R."/>
            <person name="Alverson A.J."/>
        </authorList>
    </citation>
    <scope>NUCLEOTIDE SEQUENCE [LARGE SCALE GENOMIC DNA]</scope>
    <source>
        <strain evidence="3 4">AJA010-31</strain>
    </source>
</reference>
<dbReference type="Pfam" id="PF20710">
    <property type="entry name" value="DUF6824"/>
    <property type="match status" value="1"/>
</dbReference>
<organism evidence="3 4">
    <name type="scientific">Cyclotella atomus</name>
    <dbReference type="NCBI Taxonomy" id="382360"/>
    <lineage>
        <taxon>Eukaryota</taxon>
        <taxon>Sar</taxon>
        <taxon>Stramenopiles</taxon>
        <taxon>Ochrophyta</taxon>
        <taxon>Bacillariophyta</taxon>
        <taxon>Coscinodiscophyceae</taxon>
        <taxon>Thalassiosirophycidae</taxon>
        <taxon>Stephanodiscales</taxon>
        <taxon>Stephanodiscaceae</taxon>
        <taxon>Cyclotella</taxon>
    </lineage>
</organism>
<evidence type="ECO:0000313" key="3">
    <source>
        <dbReference type="EMBL" id="KAL3802274.1"/>
    </source>
</evidence>
<gene>
    <name evidence="3" type="ORF">ACHAWO_013179</name>
</gene>
<evidence type="ECO:0000256" key="1">
    <source>
        <dbReference type="SAM" id="MobiDB-lite"/>
    </source>
</evidence>
<feature type="region of interest" description="Disordered" evidence="1">
    <location>
        <begin position="466"/>
        <end position="500"/>
    </location>
</feature>
<feature type="region of interest" description="Disordered" evidence="1">
    <location>
        <begin position="1"/>
        <end position="24"/>
    </location>
</feature>
<accession>A0ABD3QQK1</accession>
<dbReference type="AlphaFoldDB" id="A0ABD3QQK1"/>
<comment type="caution">
    <text evidence="3">The sequence shown here is derived from an EMBL/GenBank/DDBJ whole genome shotgun (WGS) entry which is preliminary data.</text>
</comment>
<dbReference type="Proteomes" id="UP001530400">
    <property type="component" value="Unassembled WGS sequence"/>
</dbReference>
<name>A0ABD3QQK1_9STRA</name>
<feature type="domain" description="DUF6824" evidence="2">
    <location>
        <begin position="16"/>
        <end position="112"/>
    </location>
</feature>
<feature type="region of interest" description="Disordered" evidence="1">
    <location>
        <begin position="680"/>
        <end position="706"/>
    </location>
</feature>
<feature type="compositionally biased region" description="Basic and acidic residues" evidence="1">
    <location>
        <begin position="688"/>
        <end position="700"/>
    </location>
</feature>
<feature type="compositionally biased region" description="Polar residues" evidence="1">
    <location>
        <begin position="1"/>
        <end position="10"/>
    </location>
</feature>
<keyword evidence="4" id="KW-1185">Reference proteome</keyword>
<feature type="compositionally biased region" description="Polar residues" evidence="1">
    <location>
        <begin position="527"/>
        <end position="541"/>
    </location>
</feature>
<feature type="compositionally biased region" description="Polar residues" evidence="1">
    <location>
        <begin position="209"/>
        <end position="222"/>
    </location>
</feature>
<protein>
    <recommendedName>
        <fullName evidence="2">DUF6824 domain-containing protein</fullName>
    </recommendedName>
</protein>